<dbReference type="PRINTS" id="PR00344">
    <property type="entry name" value="BCTRLSENSOR"/>
</dbReference>
<feature type="transmembrane region" description="Helical" evidence="13">
    <location>
        <begin position="163"/>
        <end position="184"/>
    </location>
</feature>
<feature type="transmembrane region" description="Helical" evidence="13">
    <location>
        <begin position="12"/>
        <end position="36"/>
    </location>
</feature>
<keyword evidence="4" id="KW-1003">Cell membrane</keyword>
<dbReference type="SUPFAM" id="SSF47384">
    <property type="entry name" value="Homodimeric domain of signal transducing histidine kinase"/>
    <property type="match status" value="1"/>
</dbReference>
<proteinExistence type="predicted"/>
<dbReference type="Pfam" id="PF00672">
    <property type="entry name" value="HAMP"/>
    <property type="match status" value="1"/>
</dbReference>
<dbReference type="CDD" id="cd00075">
    <property type="entry name" value="HATPase"/>
    <property type="match status" value="1"/>
</dbReference>
<keyword evidence="17" id="KW-1185">Reference proteome</keyword>
<dbReference type="Pfam" id="PF00512">
    <property type="entry name" value="HisKA"/>
    <property type="match status" value="1"/>
</dbReference>
<dbReference type="FunFam" id="1.10.287.130:FF:000001">
    <property type="entry name" value="Two-component sensor histidine kinase"/>
    <property type="match status" value="1"/>
</dbReference>
<sequence length="461" mass="50460">MARQRSLRLSTRVTLFFGAMALIGGMALAVATFLFARNSLLEQRIADARNDAIFHAQDIRGAYDADADIGEFVIDLDYEPDAFGVLLPDLETEPLRQISSRSGWSIEDLPSELVEAVASRQYGQQLYEYEGDTWLAVGVNIRAYDVGYIEAFPLDSTENALRVLATALIIGTALAAIVATFFGWSTSRRLLRPVSRVADAAGDIASGSLEVRMDEESDPDLNRLAGSFNEMADAVQERIEREQRFASDVSHELRSPITALTAAVEVLDARRDDLPERTQQALDVVVSQVRRFDDMVIDLLELSRLEAGAQDLHREPIDIVELCDRVSQRYGYGELPIEVHAKAPRKALIDRIRFERVLGNLLDNAENHGGGPTRIAIEPADIKHAVLIAVEDAGPGVAASEKTRIFERFARGSAARNRIGTGLGLALVAEHAAALGGEAWVEDRRGGGARFVVRIPTEDAG</sequence>
<dbReference type="Gene3D" id="1.10.287.130">
    <property type="match status" value="1"/>
</dbReference>
<evidence type="ECO:0000256" key="8">
    <source>
        <dbReference type="ARBA" id="ARBA00022741"/>
    </source>
</evidence>
<dbReference type="InterPro" id="IPR036097">
    <property type="entry name" value="HisK_dim/P_sf"/>
</dbReference>
<dbReference type="GO" id="GO:0005524">
    <property type="term" value="F:ATP binding"/>
    <property type="evidence" value="ECO:0007669"/>
    <property type="project" value="UniProtKB-KW"/>
</dbReference>
<gene>
    <name evidence="16" type="ORF">BDK89_1514</name>
</gene>
<evidence type="ECO:0000256" key="13">
    <source>
        <dbReference type="SAM" id="Phobius"/>
    </source>
</evidence>
<dbReference type="PANTHER" id="PTHR44936">
    <property type="entry name" value="SENSOR PROTEIN CREC"/>
    <property type="match status" value="1"/>
</dbReference>
<evidence type="ECO:0000256" key="1">
    <source>
        <dbReference type="ARBA" id="ARBA00000085"/>
    </source>
</evidence>
<keyword evidence="13" id="KW-0472">Membrane</keyword>
<comment type="subcellular location">
    <subcellularLocation>
        <location evidence="2">Cell membrane</location>
        <topology evidence="2">Multi-pass membrane protein</topology>
    </subcellularLocation>
</comment>
<evidence type="ECO:0000256" key="10">
    <source>
        <dbReference type="ARBA" id="ARBA00022840"/>
    </source>
</evidence>
<keyword evidence="10" id="KW-0067">ATP-binding</keyword>
<evidence type="ECO:0000256" key="11">
    <source>
        <dbReference type="ARBA" id="ARBA00022989"/>
    </source>
</evidence>
<dbReference type="InterPro" id="IPR036890">
    <property type="entry name" value="HATPase_C_sf"/>
</dbReference>
<dbReference type="InterPro" id="IPR003661">
    <property type="entry name" value="HisK_dim/P_dom"/>
</dbReference>
<dbReference type="Pfam" id="PF02518">
    <property type="entry name" value="HATPase_c"/>
    <property type="match status" value="1"/>
</dbReference>
<dbReference type="InterPro" id="IPR005467">
    <property type="entry name" value="His_kinase_dom"/>
</dbReference>
<dbReference type="InterPro" id="IPR003594">
    <property type="entry name" value="HATPase_dom"/>
</dbReference>
<dbReference type="SMART" id="SM00387">
    <property type="entry name" value="HATPase_c"/>
    <property type="match status" value="1"/>
</dbReference>
<dbReference type="PROSITE" id="PS50109">
    <property type="entry name" value="HIS_KIN"/>
    <property type="match status" value="1"/>
</dbReference>
<dbReference type="SUPFAM" id="SSF55874">
    <property type="entry name" value="ATPase domain of HSP90 chaperone/DNA topoisomerase II/histidine kinase"/>
    <property type="match status" value="1"/>
</dbReference>
<feature type="domain" description="Histidine kinase" evidence="14">
    <location>
        <begin position="248"/>
        <end position="459"/>
    </location>
</feature>
<keyword evidence="5" id="KW-0597">Phosphoprotein</keyword>
<keyword evidence="12" id="KW-0902">Two-component regulatory system</keyword>
<dbReference type="RefSeq" id="WP_133868345.1">
    <property type="nucleotide sequence ID" value="NZ_JAVJPS010000036.1"/>
</dbReference>
<organism evidence="16 17">
    <name type="scientific">Ilumatobacter fluminis</name>
    <dbReference type="NCBI Taxonomy" id="467091"/>
    <lineage>
        <taxon>Bacteria</taxon>
        <taxon>Bacillati</taxon>
        <taxon>Actinomycetota</taxon>
        <taxon>Acidimicrobiia</taxon>
        <taxon>Acidimicrobiales</taxon>
        <taxon>Ilumatobacteraceae</taxon>
        <taxon>Ilumatobacter</taxon>
    </lineage>
</organism>
<keyword evidence="8" id="KW-0547">Nucleotide-binding</keyword>
<evidence type="ECO:0000256" key="2">
    <source>
        <dbReference type="ARBA" id="ARBA00004651"/>
    </source>
</evidence>
<dbReference type="PANTHER" id="PTHR44936:SF10">
    <property type="entry name" value="SENSOR PROTEIN RSTB"/>
    <property type="match status" value="1"/>
</dbReference>
<comment type="caution">
    <text evidence="16">The sequence shown here is derived from an EMBL/GenBank/DDBJ whole genome shotgun (WGS) entry which is preliminary data.</text>
</comment>
<dbReference type="SUPFAM" id="SSF158472">
    <property type="entry name" value="HAMP domain-like"/>
    <property type="match status" value="1"/>
</dbReference>
<feature type="domain" description="HAMP" evidence="15">
    <location>
        <begin position="188"/>
        <end position="240"/>
    </location>
</feature>
<evidence type="ECO:0000256" key="12">
    <source>
        <dbReference type="ARBA" id="ARBA00023012"/>
    </source>
</evidence>
<dbReference type="Proteomes" id="UP000294558">
    <property type="component" value="Unassembled WGS sequence"/>
</dbReference>
<reference evidence="16 17" key="1">
    <citation type="submission" date="2019-03" db="EMBL/GenBank/DDBJ databases">
        <title>Sequencing the genomes of 1000 actinobacteria strains.</title>
        <authorList>
            <person name="Klenk H.-P."/>
        </authorList>
    </citation>
    <scope>NUCLEOTIDE SEQUENCE [LARGE SCALE GENOMIC DNA]</scope>
    <source>
        <strain evidence="16 17">DSM 18936</strain>
    </source>
</reference>
<evidence type="ECO:0000313" key="17">
    <source>
        <dbReference type="Proteomes" id="UP000294558"/>
    </source>
</evidence>
<keyword evidence="9 16" id="KW-0418">Kinase</keyword>
<keyword evidence="7 13" id="KW-0812">Transmembrane</keyword>
<keyword evidence="6" id="KW-0808">Transferase</keyword>
<dbReference type="InterPro" id="IPR004358">
    <property type="entry name" value="Sig_transdc_His_kin-like_C"/>
</dbReference>
<evidence type="ECO:0000256" key="9">
    <source>
        <dbReference type="ARBA" id="ARBA00022777"/>
    </source>
</evidence>
<dbReference type="SMART" id="SM00388">
    <property type="entry name" value="HisKA"/>
    <property type="match status" value="1"/>
</dbReference>
<dbReference type="SMART" id="SM00304">
    <property type="entry name" value="HAMP"/>
    <property type="match status" value="1"/>
</dbReference>
<dbReference type="CDD" id="cd06225">
    <property type="entry name" value="HAMP"/>
    <property type="match status" value="1"/>
</dbReference>
<comment type="catalytic activity">
    <reaction evidence="1">
        <text>ATP + protein L-histidine = ADP + protein N-phospho-L-histidine.</text>
        <dbReference type="EC" id="2.7.13.3"/>
    </reaction>
</comment>
<evidence type="ECO:0000256" key="5">
    <source>
        <dbReference type="ARBA" id="ARBA00022553"/>
    </source>
</evidence>
<dbReference type="GO" id="GO:0000155">
    <property type="term" value="F:phosphorelay sensor kinase activity"/>
    <property type="evidence" value="ECO:0007669"/>
    <property type="project" value="InterPro"/>
</dbReference>
<evidence type="ECO:0000256" key="4">
    <source>
        <dbReference type="ARBA" id="ARBA00022475"/>
    </source>
</evidence>
<evidence type="ECO:0000256" key="3">
    <source>
        <dbReference type="ARBA" id="ARBA00012438"/>
    </source>
</evidence>
<evidence type="ECO:0000313" key="16">
    <source>
        <dbReference type="EMBL" id="TDT15933.1"/>
    </source>
</evidence>
<evidence type="ECO:0000256" key="6">
    <source>
        <dbReference type="ARBA" id="ARBA00022679"/>
    </source>
</evidence>
<protein>
    <recommendedName>
        <fullName evidence="3">histidine kinase</fullName>
        <ecNumber evidence="3">2.7.13.3</ecNumber>
    </recommendedName>
</protein>
<dbReference type="PROSITE" id="PS50885">
    <property type="entry name" value="HAMP"/>
    <property type="match status" value="1"/>
</dbReference>
<dbReference type="EMBL" id="SOAU01000001">
    <property type="protein sequence ID" value="TDT15933.1"/>
    <property type="molecule type" value="Genomic_DNA"/>
</dbReference>
<dbReference type="AlphaFoldDB" id="A0A4R7I0H1"/>
<evidence type="ECO:0000256" key="7">
    <source>
        <dbReference type="ARBA" id="ARBA00022692"/>
    </source>
</evidence>
<dbReference type="InterPro" id="IPR050980">
    <property type="entry name" value="2C_sensor_his_kinase"/>
</dbReference>
<name>A0A4R7I0H1_9ACTN</name>
<dbReference type="Gene3D" id="3.30.565.10">
    <property type="entry name" value="Histidine kinase-like ATPase, C-terminal domain"/>
    <property type="match status" value="1"/>
</dbReference>
<dbReference type="EC" id="2.7.13.3" evidence="3"/>
<dbReference type="CDD" id="cd00082">
    <property type="entry name" value="HisKA"/>
    <property type="match status" value="1"/>
</dbReference>
<keyword evidence="11 13" id="KW-1133">Transmembrane helix</keyword>
<dbReference type="InterPro" id="IPR003660">
    <property type="entry name" value="HAMP_dom"/>
</dbReference>
<evidence type="ECO:0000259" key="14">
    <source>
        <dbReference type="PROSITE" id="PS50109"/>
    </source>
</evidence>
<dbReference type="GO" id="GO:0005886">
    <property type="term" value="C:plasma membrane"/>
    <property type="evidence" value="ECO:0007669"/>
    <property type="project" value="UniProtKB-SubCell"/>
</dbReference>
<accession>A0A4R7I0H1</accession>
<evidence type="ECO:0000259" key="15">
    <source>
        <dbReference type="PROSITE" id="PS50885"/>
    </source>
</evidence>
<dbReference type="OrthoDB" id="5242752at2"/>
<dbReference type="Gene3D" id="6.10.340.10">
    <property type="match status" value="1"/>
</dbReference>